<organism evidence="3 4">
    <name type="scientific">Alternaria alternata</name>
    <name type="common">Alternaria rot fungus</name>
    <name type="synonym">Torula alternata</name>
    <dbReference type="NCBI Taxonomy" id="5599"/>
    <lineage>
        <taxon>Eukaryota</taxon>
        <taxon>Fungi</taxon>
        <taxon>Dikarya</taxon>
        <taxon>Ascomycota</taxon>
        <taxon>Pezizomycotina</taxon>
        <taxon>Dothideomycetes</taxon>
        <taxon>Pleosporomycetidae</taxon>
        <taxon>Pleosporales</taxon>
        <taxon>Pleosporineae</taxon>
        <taxon>Pleosporaceae</taxon>
        <taxon>Alternaria</taxon>
        <taxon>Alternaria sect. Alternaria</taxon>
        <taxon>Alternaria alternata complex</taxon>
    </lineage>
</organism>
<dbReference type="VEuPathDB" id="FungiDB:CC77DRAFT_1008557"/>
<accession>A0A4Q4N2T8</accession>
<keyword evidence="2" id="KW-0472">Membrane</keyword>
<feature type="compositionally biased region" description="Pro residues" evidence="1">
    <location>
        <begin position="48"/>
        <end position="58"/>
    </location>
</feature>
<proteinExistence type="predicted"/>
<keyword evidence="2" id="KW-1133">Transmembrane helix</keyword>
<evidence type="ECO:0000313" key="3">
    <source>
        <dbReference type="EMBL" id="RYN67324.1"/>
    </source>
</evidence>
<dbReference type="AlphaFoldDB" id="A0A4Q4N2T8"/>
<evidence type="ECO:0000313" key="4">
    <source>
        <dbReference type="Proteomes" id="UP000291422"/>
    </source>
</evidence>
<feature type="compositionally biased region" description="Basic and acidic residues" evidence="1">
    <location>
        <begin position="13"/>
        <end position="26"/>
    </location>
</feature>
<feature type="compositionally biased region" description="Polar residues" evidence="1">
    <location>
        <begin position="240"/>
        <end position="249"/>
    </location>
</feature>
<feature type="compositionally biased region" description="Polar residues" evidence="1">
    <location>
        <begin position="31"/>
        <end position="44"/>
    </location>
</feature>
<name>A0A4Q4N2T8_ALTAL</name>
<evidence type="ECO:0000256" key="1">
    <source>
        <dbReference type="SAM" id="MobiDB-lite"/>
    </source>
</evidence>
<feature type="compositionally biased region" description="Polar residues" evidence="1">
    <location>
        <begin position="100"/>
        <end position="126"/>
    </location>
</feature>
<protein>
    <submittedName>
        <fullName evidence="3">Uncharacterized protein</fullName>
    </submittedName>
</protein>
<feature type="transmembrane region" description="Helical" evidence="2">
    <location>
        <begin position="406"/>
        <end position="423"/>
    </location>
</feature>
<feature type="region of interest" description="Disordered" evidence="1">
    <location>
        <begin position="237"/>
        <end position="262"/>
    </location>
</feature>
<feature type="compositionally biased region" description="Basic and acidic residues" evidence="1">
    <location>
        <begin position="79"/>
        <end position="89"/>
    </location>
</feature>
<evidence type="ECO:0000256" key="2">
    <source>
        <dbReference type="SAM" id="Phobius"/>
    </source>
</evidence>
<keyword evidence="2" id="KW-0812">Transmembrane</keyword>
<reference evidence="4" key="1">
    <citation type="journal article" date="2019" name="bioRxiv">
        <title>Genomics, evolutionary history and diagnostics of the Alternaria alternata species group including apple and Asian pear pathotypes.</title>
        <authorList>
            <person name="Armitage A.D."/>
            <person name="Cockerton H.M."/>
            <person name="Sreenivasaprasad S."/>
            <person name="Woodhall J.W."/>
            <person name="Lane C.R."/>
            <person name="Harrison R.J."/>
            <person name="Clarkson J.P."/>
        </authorList>
    </citation>
    <scope>NUCLEOTIDE SEQUENCE [LARGE SCALE GENOMIC DNA]</scope>
    <source>
        <strain evidence="4">FERA 1177</strain>
    </source>
</reference>
<gene>
    <name evidence="3" type="ORF">AA0117_g11654</name>
</gene>
<feature type="region of interest" description="Disordered" evidence="1">
    <location>
        <begin position="1"/>
        <end position="146"/>
    </location>
</feature>
<feature type="compositionally biased region" description="Low complexity" evidence="1">
    <location>
        <begin position="66"/>
        <end position="78"/>
    </location>
</feature>
<dbReference type="EMBL" id="PDXD01000055">
    <property type="protein sequence ID" value="RYN67324.1"/>
    <property type="molecule type" value="Genomic_DNA"/>
</dbReference>
<sequence length="507" mass="55833">MARLSAPANVTPRAERKSSRFREIFKHRPSSGASSSPDALTNSLLPPGSSPMPIPTMPPGFRQVGLLPSERSSHSSSRLLKDEEGRYIDTESTVAEARRQSVNNESATRNDSNDLNIVSATPSYVQPTLPKSKVENSVKKKGSFSQSMRRVLSQRSAQNTNQDIAATRLTMSERILPTTAGGTDKRSSVPLDSSHKIAEAMYSEYLFKKRQVRPAKFESDKDNRSFTEGGIDHFDCFVQQHGNHNSPKNSDPAEDTSPKKKSTDFEKMLLDDSVADLPMSGQIRPSVETAYGHVETAGDGHSSHRKSFASNIFHDDRSLSQSIREYVTSKIAEVLAEHDRAHRSNVDARSNPSVHITIRVDGIGLLEAEKPTRPSISDKKDDMSAQPSTIGPVTITSPLLARNAQMVVLTLYAVTLLGASLLGPRSLLIVIWRMAIALGMYTAVLQQLSWTKNVERDVFLAPIFFFASVATGMGEQLLNQVRVVIIAILVEILDCVVRRADVRMHTK</sequence>
<dbReference type="Proteomes" id="UP000291422">
    <property type="component" value="Unassembled WGS sequence"/>
</dbReference>
<comment type="caution">
    <text evidence="3">The sequence shown here is derived from an EMBL/GenBank/DDBJ whole genome shotgun (WGS) entry which is preliminary data.</text>
</comment>